<evidence type="ECO:0000256" key="1">
    <source>
        <dbReference type="ARBA" id="ARBA00007664"/>
    </source>
</evidence>
<dbReference type="GO" id="GO:0005576">
    <property type="term" value="C:extracellular region"/>
    <property type="evidence" value="ECO:0007669"/>
    <property type="project" value="InterPro"/>
</dbReference>
<dbReference type="InterPro" id="IPR001254">
    <property type="entry name" value="Trypsin_dom"/>
</dbReference>
<keyword evidence="14" id="KW-1185">Reference proteome</keyword>
<dbReference type="Gene3D" id="2.40.10.10">
    <property type="entry name" value="Trypsin-like serine proteases"/>
    <property type="match status" value="2"/>
</dbReference>
<organism evidence="13 14">
    <name type="scientific">Promicromonospora thailandica</name>
    <dbReference type="NCBI Taxonomy" id="765201"/>
    <lineage>
        <taxon>Bacteria</taxon>
        <taxon>Bacillati</taxon>
        <taxon>Actinomycetota</taxon>
        <taxon>Actinomycetes</taxon>
        <taxon>Micrococcales</taxon>
        <taxon>Promicromonosporaceae</taxon>
        <taxon>Promicromonospora</taxon>
    </lineage>
</organism>
<evidence type="ECO:0000256" key="2">
    <source>
        <dbReference type="ARBA" id="ARBA00022670"/>
    </source>
</evidence>
<evidence type="ECO:0000256" key="9">
    <source>
        <dbReference type="PIRSR" id="PIRSR001134-2"/>
    </source>
</evidence>
<dbReference type="PROSITE" id="PS00135">
    <property type="entry name" value="TRYPSIN_SER"/>
    <property type="match status" value="1"/>
</dbReference>
<dbReference type="InterPro" id="IPR043504">
    <property type="entry name" value="Peptidase_S1_PA_chymotrypsin"/>
</dbReference>
<evidence type="ECO:0000256" key="6">
    <source>
        <dbReference type="ARBA" id="ARBA00023145"/>
    </source>
</evidence>
<evidence type="ECO:0000259" key="11">
    <source>
        <dbReference type="Pfam" id="PF00089"/>
    </source>
</evidence>
<evidence type="ECO:0000256" key="5">
    <source>
        <dbReference type="ARBA" id="ARBA00022825"/>
    </source>
</evidence>
<evidence type="ECO:0000313" key="14">
    <source>
        <dbReference type="Proteomes" id="UP001139493"/>
    </source>
</evidence>
<keyword evidence="2" id="KW-0645">Protease</keyword>
<evidence type="ECO:0000256" key="10">
    <source>
        <dbReference type="SAM" id="SignalP"/>
    </source>
</evidence>
<feature type="active site" description="Charge relay system" evidence="8">
    <location>
        <position position="149"/>
    </location>
</feature>
<feature type="chain" id="PRO_5040975344" evidence="10">
    <location>
        <begin position="36"/>
        <end position="295"/>
    </location>
</feature>
<keyword evidence="7 9" id="KW-1015">Disulfide bond</keyword>
<dbReference type="GO" id="GO:0006508">
    <property type="term" value="P:proteolysis"/>
    <property type="evidence" value="ECO:0007669"/>
    <property type="project" value="UniProtKB-KW"/>
</dbReference>
<dbReference type="InterPro" id="IPR033116">
    <property type="entry name" value="TRYPSIN_SER"/>
</dbReference>
<evidence type="ECO:0000259" key="12">
    <source>
        <dbReference type="Pfam" id="PF02983"/>
    </source>
</evidence>
<comment type="caution">
    <text evidence="13">The sequence shown here is derived from an EMBL/GenBank/DDBJ whole genome shotgun (WGS) entry which is preliminary data.</text>
</comment>
<proteinExistence type="inferred from homology"/>
<dbReference type="RefSeq" id="WP_253839204.1">
    <property type="nucleotide sequence ID" value="NZ_JAMTCS010000015.1"/>
</dbReference>
<feature type="disulfide bond" evidence="9">
    <location>
        <begin position="130"/>
        <end position="150"/>
    </location>
</feature>
<feature type="domain" description="Peptidase S1" evidence="11">
    <location>
        <begin position="140"/>
        <end position="280"/>
    </location>
</feature>
<feature type="signal peptide" evidence="10">
    <location>
        <begin position="1"/>
        <end position="35"/>
    </location>
</feature>
<dbReference type="Proteomes" id="UP001139493">
    <property type="component" value="Unassembled WGS sequence"/>
</dbReference>
<keyword evidence="3 10" id="KW-0732">Signal</keyword>
<dbReference type="InterPro" id="IPR018114">
    <property type="entry name" value="TRYPSIN_HIS"/>
</dbReference>
<dbReference type="SUPFAM" id="SSF50494">
    <property type="entry name" value="Trypsin-like serine proteases"/>
    <property type="match status" value="1"/>
</dbReference>
<feature type="active site" description="Charge relay system" evidence="8">
    <location>
        <position position="251"/>
    </location>
</feature>
<dbReference type="CDD" id="cd21112">
    <property type="entry name" value="alphaLP-like"/>
    <property type="match status" value="1"/>
</dbReference>
<evidence type="ECO:0000256" key="4">
    <source>
        <dbReference type="ARBA" id="ARBA00022801"/>
    </source>
</evidence>
<reference evidence="13" key="1">
    <citation type="submission" date="2022-06" db="EMBL/GenBank/DDBJ databases">
        <title>Genomic Encyclopedia of Archaeal and Bacterial Type Strains, Phase II (KMG-II): from individual species to whole genera.</title>
        <authorList>
            <person name="Goeker M."/>
        </authorList>
    </citation>
    <scope>NUCLEOTIDE SEQUENCE</scope>
    <source>
        <strain evidence="13">DSM 26652</strain>
    </source>
</reference>
<sequence>MRHTPRPENRPARRARLTAVVAGLALSVSAVSTLAGPPSSARPDGPTAAELGQVSAAVDATGVDNIAWYTDDERGTVVVTVGSPVSAADRDRLRDAAGGTPDAVTIREAPGPLRPALGSGDAIHGPDYRCSVGFNVHTARKDYLLTAGHCGDEVGTWYADEGLTVLVGPTVDAKYPGNDYALVRYENDSMQRPGGFSAGKAHVGQEATRNGSTTGKHWGKVTALDVTVKYEGGDTMYGMIQTDICTEPGDSGGPLYSGTTGLGITSGGSGDCASGGVSFHQPLLEALKDHGVRLN</sequence>
<accession>A0A9X2G7C6</accession>
<evidence type="ECO:0000256" key="3">
    <source>
        <dbReference type="ARBA" id="ARBA00022729"/>
    </source>
</evidence>
<dbReference type="InterPro" id="IPR001316">
    <property type="entry name" value="Pept_S1A_streptogrisin"/>
</dbReference>
<dbReference type="AlphaFoldDB" id="A0A9X2G7C6"/>
<keyword evidence="6" id="KW-0865">Zymogen</keyword>
<feature type="active site" description="Charge relay system" evidence="8">
    <location>
        <position position="179"/>
    </location>
</feature>
<evidence type="ECO:0000256" key="8">
    <source>
        <dbReference type="PIRSR" id="PIRSR001134-1"/>
    </source>
</evidence>
<evidence type="ECO:0000313" key="13">
    <source>
        <dbReference type="EMBL" id="MCP2266923.1"/>
    </source>
</evidence>
<dbReference type="InterPro" id="IPR009003">
    <property type="entry name" value="Peptidase_S1_PA"/>
</dbReference>
<keyword evidence="5" id="KW-0720">Serine protease</keyword>
<dbReference type="PIRSF" id="PIRSF001134">
    <property type="entry name" value="Streptogrisin"/>
    <property type="match status" value="1"/>
</dbReference>
<name>A0A9X2G7C6_9MICO</name>
<dbReference type="InterPro" id="IPR004236">
    <property type="entry name" value="Pept_S1_alpha_lytic"/>
</dbReference>
<evidence type="ECO:0000256" key="7">
    <source>
        <dbReference type="ARBA" id="ARBA00023157"/>
    </source>
</evidence>
<feature type="domain" description="Peptidase S1A alpha-lytic prodomain" evidence="12">
    <location>
        <begin position="47"/>
        <end position="100"/>
    </location>
</feature>
<dbReference type="EMBL" id="JAMTCS010000015">
    <property type="protein sequence ID" value="MCP2266923.1"/>
    <property type="molecule type" value="Genomic_DNA"/>
</dbReference>
<keyword evidence="4" id="KW-0378">Hydrolase</keyword>
<dbReference type="Pfam" id="PF00089">
    <property type="entry name" value="Trypsin"/>
    <property type="match status" value="1"/>
</dbReference>
<feature type="disulfide bond" evidence="9">
    <location>
        <begin position="245"/>
        <end position="272"/>
    </location>
</feature>
<gene>
    <name evidence="13" type="ORF">APR03_004295</name>
</gene>
<protein>
    <submittedName>
        <fullName evidence="13">Streptogrisin B</fullName>
    </submittedName>
</protein>
<comment type="similarity">
    <text evidence="1">Belongs to the peptidase S1 family.</text>
</comment>
<dbReference type="Pfam" id="PF02983">
    <property type="entry name" value="Pro_Al_protease"/>
    <property type="match status" value="1"/>
</dbReference>
<dbReference type="PROSITE" id="PS00134">
    <property type="entry name" value="TRYPSIN_HIS"/>
    <property type="match status" value="1"/>
</dbReference>
<dbReference type="PRINTS" id="PR00861">
    <property type="entry name" value="ALYTICPTASE"/>
</dbReference>
<dbReference type="GO" id="GO:0004252">
    <property type="term" value="F:serine-type endopeptidase activity"/>
    <property type="evidence" value="ECO:0007669"/>
    <property type="project" value="InterPro"/>
</dbReference>